<dbReference type="Pfam" id="PF03474">
    <property type="entry name" value="DMA"/>
    <property type="match status" value="1"/>
</dbReference>
<dbReference type="PROSITE" id="PS40000">
    <property type="entry name" value="DM_1"/>
    <property type="match status" value="1"/>
</dbReference>
<evidence type="ECO:0000256" key="3">
    <source>
        <dbReference type="ARBA" id="ARBA00022833"/>
    </source>
</evidence>
<feature type="domain" description="DM" evidence="8">
    <location>
        <begin position="59"/>
        <end position="106"/>
    </location>
</feature>
<protein>
    <submittedName>
        <fullName evidence="9">DMRT2 protein</fullName>
    </submittedName>
</protein>
<dbReference type="EMBL" id="OV696698">
    <property type="protein sequence ID" value="CAH1243010.1"/>
    <property type="molecule type" value="Genomic_DNA"/>
</dbReference>
<dbReference type="Pfam" id="PF00751">
    <property type="entry name" value="DM"/>
    <property type="match status" value="1"/>
</dbReference>
<feature type="compositionally biased region" description="Polar residues" evidence="7">
    <location>
        <begin position="360"/>
        <end position="380"/>
    </location>
</feature>
<dbReference type="SUPFAM" id="SSF82927">
    <property type="entry name" value="Cysteine-rich DNA binding domain, (DM domain)"/>
    <property type="match status" value="1"/>
</dbReference>
<name>A0A8J9YWM2_BRALA</name>
<dbReference type="GO" id="GO:0005634">
    <property type="term" value="C:nucleus"/>
    <property type="evidence" value="ECO:0007669"/>
    <property type="project" value="UniProtKB-SubCell"/>
</dbReference>
<evidence type="ECO:0000256" key="1">
    <source>
        <dbReference type="ARBA" id="ARBA00006834"/>
    </source>
</evidence>
<dbReference type="InterPro" id="IPR005173">
    <property type="entry name" value="DMA"/>
</dbReference>
<gene>
    <name evidence="9" type="primary">DMRT2</name>
    <name evidence="9" type="ORF">BLAG_LOCUS6145</name>
</gene>
<dbReference type="Proteomes" id="UP000838412">
    <property type="component" value="Chromosome 13"/>
</dbReference>
<dbReference type="PROSITE" id="PS50809">
    <property type="entry name" value="DM_2"/>
    <property type="match status" value="1"/>
</dbReference>
<evidence type="ECO:0000313" key="10">
    <source>
        <dbReference type="Proteomes" id="UP000838412"/>
    </source>
</evidence>
<keyword evidence="3 6" id="KW-0862">Zinc</keyword>
<dbReference type="PANTHER" id="PTHR12322">
    <property type="entry name" value="DOUBLESEX AND MAB-3 RELATED TRANSCRIPTION FACTOR DMRT"/>
    <property type="match status" value="1"/>
</dbReference>
<comment type="subcellular location">
    <subcellularLocation>
        <location evidence="6">Nucleus</location>
    </subcellularLocation>
</comment>
<sequence length="561" mass="61749">MDSGNGTESERMRTDHVKTGHEGERDRGKVGNSAAAKTETPAGGKPAHAPRKLLRTPKCARCRNHGVVSCLKGHKRYCRWRDCQCANCLLVVERQRVMAAQVALRRQQATDLGRGGGAAGTGQTKPSPADNSSTPRRLYTRTLTRATSLTRDILERGLRVGRNDPDPSSYFLLSPEVSERMRKRRAFCDKELEAAMLEREREQEARRAQHLFATNGFCLPVGLTVPSGVTLPGGSCTSPREFLVHAFPHVNPSFLELILQGCGGDLDWALEKVAAGISPLFTGQPFSGVSVYPGLPLLHGGNHIGHSIGDAAKLRPVYQNLARNFCTAPNHWKRLNGQTTNGKATRLDHRMLRGLEDLTAQKSAFSPPSKNGGKSSNTPDFDTIKQEPSYLEQDHSPSSPETIVKRPRLVRRHSDDISSSESLSPREVVIPDTDFDNVRDGETHHRAGLSFRFDIVEEERPCDEDDPTTAKGRDETQVASNSDQDNSENSPEQHSYLLHDQNSNSKGISKTVAGHPVTKPSQIQLREDERAPRTPADSPASRSLPRPLLPFSVEAIMARDL</sequence>
<dbReference type="GO" id="GO:0000978">
    <property type="term" value="F:RNA polymerase II cis-regulatory region sequence-specific DNA binding"/>
    <property type="evidence" value="ECO:0007669"/>
    <property type="project" value="TreeGrafter"/>
</dbReference>
<evidence type="ECO:0000256" key="6">
    <source>
        <dbReference type="PROSITE-ProRule" id="PRU00070"/>
    </source>
</evidence>
<dbReference type="GO" id="GO:0046872">
    <property type="term" value="F:metal ion binding"/>
    <property type="evidence" value="ECO:0007669"/>
    <property type="project" value="UniProtKB-KW"/>
</dbReference>
<feature type="compositionally biased region" description="Low complexity" evidence="7">
    <location>
        <begin position="535"/>
        <end position="548"/>
    </location>
</feature>
<evidence type="ECO:0000313" key="9">
    <source>
        <dbReference type="EMBL" id="CAH1243010.1"/>
    </source>
</evidence>
<feature type="compositionally biased region" description="Basic and acidic residues" evidence="7">
    <location>
        <begin position="436"/>
        <end position="445"/>
    </location>
</feature>
<feature type="region of interest" description="Disordered" evidence="7">
    <location>
        <begin position="108"/>
        <end position="136"/>
    </location>
</feature>
<comment type="similarity">
    <text evidence="1">Belongs to the DMRT family.</text>
</comment>
<dbReference type="Gene3D" id="4.10.1040.10">
    <property type="entry name" value="DM DNA-binding domain"/>
    <property type="match status" value="1"/>
</dbReference>
<dbReference type="SMART" id="SM00301">
    <property type="entry name" value="DM"/>
    <property type="match status" value="1"/>
</dbReference>
<dbReference type="GO" id="GO:0000981">
    <property type="term" value="F:DNA-binding transcription factor activity, RNA polymerase II-specific"/>
    <property type="evidence" value="ECO:0007669"/>
    <property type="project" value="TreeGrafter"/>
</dbReference>
<feature type="compositionally biased region" description="Basic and acidic residues" evidence="7">
    <location>
        <begin position="8"/>
        <end position="29"/>
    </location>
</feature>
<keyword evidence="5 6" id="KW-0539">Nucleus</keyword>
<dbReference type="InterPro" id="IPR036407">
    <property type="entry name" value="DM_DNA-bd_sf"/>
</dbReference>
<organism evidence="9 10">
    <name type="scientific">Branchiostoma lanceolatum</name>
    <name type="common">Common lancelet</name>
    <name type="synonym">Amphioxus lanceolatum</name>
    <dbReference type="NCBI Taxonomy" id="7740"/>
    <lineage>
        <taxon>Eukaryota</taxon>
        <taxon>Metazoa</taxon>
        <taxon>Chordata</taxon>
        <taxon>Cephalochordata</taxon>
        <taxon>Leptocardii</taxon>
        <taxon>Amphioxiformes</taxon>
        <taxon>Branchiostomatidae</taxon>
        <taxon>Branchiostoma</taxon>
    </lineage>
</organism>
<dbReference type="AlphaFoldDB" id="A0A8J9YWM2"/>
<reference evidence="9" key="1">
    <citation type="submission" date="2022-01" db="EMBL/GenBank/DDBJ databases">
        <authorList>
            <person name="Braso-Vives M."/>
        </authorList>
    </citation>
    <scope>NUCLEOTIDE SEQUENCE</scope>
</reference>
<evidence type="ECO:0000256" key="4">
    <source>
        <dbReference type="ARBA" id="ARBA00023125"/>
    </source>
</evidence>
<evidence type="ECO:0000256" key="5">
    <source>
        <dbReference type="ARBA" id="ARBA00023242"/>
    </source>
</evidence>
<dbReference type="PANTHER" id="PTHR12322:SF53">
    <property type="entry name" value="DOUBLESEX-MAB RELATED 11E"/>
    <property type="match status" value="1"/>
</dbReference>
<feature type="DNA-binding region" description="DM" evidence="6">
    <location>
        <begin position="59"/>
        <end position="106"/>
    </location>
</feature>
<dbReference type="InterPro" id="IPR001275">
    <property type="entry name" value="DM_DNA-bd"/>
</dbReference>
<feature type="compositionally biased region" description="Polar residues" evidence="7">
    <location>
        <begin position="477"/>
        <end position="493"/>
    </location>
</feature>
<keyword evidence="10" id="KW-1185">Reference proteome</keyword>
<evidence type="ECO:0000256" key="7">
    <source>
        <dbReference type="SAM" id="MobiDB-lite"/>
    </source>
</evidence>
<dbReference type="GO" id="GO:0007548">
    <property type="term" value="P:sex differentiation"/>
    <property type="evidence" value="ECO:0007669"/>
    <property type="project" value="TreeGrafter"/>
</dbReference>
<dbReference type="InterPro" id="IPR026607">
    <property type="entry name" value="DMRT"/>
</dbReference>
<keyword evidence="4 6" id="KW-0238">DNA-binding</keyword>
<accession>A0A8J9YWM2</accession>
<feature type="region of interest" description="Disordered" evidence="7">
    <location>
        <begin position="1"/>
        <end position="52"/>
    </location>
</feature>
<proteinExistence type="inferred from homology"/>
<keyword evidence="2 6" id="KW-0479">Metal-binding</keyword>
<evidence type="ECO:0000256" key="2">
    <source>
        <dbReference type="ARBA" id="ARBA00022723"/>
    </source>
</evidence>
<dbReference type="OrthoDB" id="6162476at2759"/>
<evidence type="ECO:0000259" key="8">
    <source>
        <dbReference type="PROSITE" id="PS50809"/>
    </source>
</evidence>
<dbReference type="FunFam" id="4.10.1040.10:FF:000001">
    <property type="entry name" value="doublesex- and mab-3-related transcription factor 1"/>
    <property type="match status" value="1"/>
</dbReference>
<feature type="region of interest" description="Disordered" evidence="7">
    <location>
        <begin position="359"/>
        <end position="548"/>
    </location>
</feature>